<feature type="compositionally biased region" description="Low complexity" evidence="1">
    <location>
        <begin position="680"/>
        <end position="694"/>
    </location>
</feature>
<dbReference type="GO" id="GO:0042981">
    <property type="term" value="P:regulation of apoptotic process"/>
    <property type="evidence" value="ECO:0007669"/>
    <property type="project" value="TreeGrafter"/>
</dbReference>
<evidence type="ECO:0000256" key="1">
    <source>
        <dbReference type="SAM" id="MobiDB-lite"/>
    </source>
</evidence>
<dbReference type="PANTHER" id="PTHR13008:SF7">
    <property type="entry name" value="MAP KINASE-ACTIVATING DEATH DOMAIN PROTEIN"/>
    <property type="match status" value="1"/>
</dbReference>
<feature type="compositionally biased region" description="Polar residues" evidence="1">
    <location>
        <begin position="332"/>
        <end position="355"/>
    </location>
</feature>
<protein>
    <submittedName>
        <fullName evidence="5">UDENN domain-containing protein</fullName>
    </submittedName>
</protein>
<dbReference type="SMART" id="SM00801">
    <property type="entry name" value="dDENN"/>
    <property type="match status" value="1"/>
</dbReference>
<feature type="region of interest" description="Disordered" evidence="1">
    <location>
        <begin position="315"/>
        <end position="355"/>
    </location>
</feature>
<dbReference type="PANTHER" id="PTHR13008">
    <property type="entry name" value="MAP-KINASE ACTIVATING DEATH DOMAIN PROTEIN MADD /DENN/AEX-3 C.ELEGANS"/>
    <property type="match status" value="1"/>
</dbReference>
<dbReference type="Proteomes" id="UP000272942">
    <property type="component" value="Unassembled WGS sequence"/>
</dbReference>
<feature type="compositionally biased region" description="Basic and acidic residues" evidence="1">
    <location>
        <begin position="727"/>
        <end position="738"/>
    </location>
</feature>
<accession>A0A183AAG7</accession>
<dbReference type="WBParaSite" id="ECPE_0000395901-mRNA-1">
    <property type="protein sequence ID" value="ECPE_0000395901-mRNA-1"/>
    <property type="gene ID" value="ECPE_0000395901"/>
</dbReference>
<name>A0A183AAG7_9TREM</name>
<proteinExistence type="predicted"/>
<dbReference type="PROSITE" id="PS50211">
    <property type="entry name" value="DENN"/>
    <property type="match status" value="1"/>
</dbReference>
<dbReference type="InterPro" id="IPR056574">
    <property type="entry name" value="Death_MADD"/>
</dbReference>
<feature type="compositionally biased region" description="Polar residues" evidence="1">
    <location>
        <begin position="557"/>
        <end position="575"/>
    </location>
</feature>
<organism evidence="5">
    <name type="scientific">Echinostoma caproni</name>
    <dbReference type="NCBI Taxonomy" id="27848"/>
    <lineage>
        <taxon>Eukaryota</taxon>
        <taxon>Metazoa</taxon>
        <taxon>Spiralia</taxon>
        <taxon>Lophotrochozoa</taxon>
        <taxon>Platyhelminthes</taxon>
        <taxon>Trematoda</taxon>
        <taxon>Digenea</taxon>
        <taxon>Plagiorchiida</taxon>
        <taxon>Echinostomata</taxon>
        <taxon>Echinostomatoidea</taxon>
        <taxon>Echinostomatidae</taxon>
        <taxon>Echinostoma</taxon>
    </lineage>
</organism>
<dbReference type="AlphaFoldDB" id="A0A183AAG7"/>
<evidence type="ECO:0000313" key="3">
    <source>
        <dbReference type="EMBL" id="VDP71139.1"/>
    </source>
</evidence>
<evidence type="ECO:0000313" key="4">
    <source>
        <dbReference type="Proteomes" id="UP000272942"/>
    </source>
</evidence>
<feature type="region of interest" description="Disordered" evidence="1">
    <location>
        <begin position="666"/>
        <end position="793"/>
    </location>
</feature>
<dbReference type="GO" id="GO:0005829">
    <property type="term" value="C:cytosol"/>
    <property type="evidence" value="ECO:0007669"/>
    <property type="project" value="TreeGrafter"/>
</dbReference>
<keyword evidence="4" id="KW-1185">Reference proteome</keyword>
<feature type="region of interest" description="Disordered" evidence="1">
    <location>
        <begin position="556"/>
        <end position="588"/>
    </location>
</feature>
<reference evidence="5" key="1">
    <citation type="submission" date="2016-06" db="UniProtKB">
        <authorList>
            <consortium name="WormBaseParasite"/>
        </authorList>
    </citation>
    <scope>IDENTIFICATION</scope>
</reference>
<dbReference type="InterPro" id="IPR037516">
    <property type="entry name" value="Tripartite_DENN"/>
</dbReference>
<dbReference type="OrthoDB" id="6282239at2759"/>
<dbReference type="Pfam" id="PF23629">
    <property type="entry name" value="Death_MADD"/>
    <property type="match status" value="1"/>
</dbReference>
<dbReference type="GO" id="GO:0005085">
    <property type="term" value="F:guanyl-nucleotide exchange factor activity"/>
    <property type="evidence" value="ECO:0007669"/>
    <property type="project" value="TreeGrafter"/>
</dbReference>
<evidence type="ECO:0000313" key="5">
    <source>
        <dbReference type="WBParaSite" id="ECPE_0000395901-mRNA-1"/>
    </source>
</evidence>
<dbReference type="InterPro" id="IPR039980">
    <property type="entry name" value="MADD"/>
</dbReference>
<dbReference type="InterPro" id="IPR005112">
    <property type="entry name" value="dDENN_dom"/>
</dbReference>
<reference evidence="3 4" key="2">
    <citation type="submission" date="2018-11" db="EMBL/GenBank/DDBJ databases">
        <authorList>
            <consortium name="Pathogen Informatics"/>
        </authorList>
    </citation>
    <scope>NUCLEOTIDE SEQUENCE [LARGE SCALE GENOMIC DNA]</scope>
    <source>
        <strain evidence="3 4">Egypt</strain>
    </source>
</reference>
<evidence type="ECO:0000259" key="2">
    <source>
        <dbReference type="PROSITE" id="PS50211"/>
    </source>
</evidence>
<sequence>MPKDVWLANLDTQEALSTLPSITSNPTLDLALHQVNQLFRNPSTKTVTGYNPLAFISDEASTSVATRVSMVLFLLTKNILGGLSEYTRTLRLYPRPVVAFQFERFMRSRPRPCLFTSMLAKTQAVEFFAEYSLCSQNEAFQRIEAGDYTPELIGDKAEWFSSLLQAVYFDVWPDTVVGSPSPCNQSNTYPGSPLLYALVAARLQYNSQFINFDDPDASGLSVSDLRSDGMRDDLSDYPTEPQNKLIVTKGVRPDTDIPGTIGRDSDPTPMEQIFVRAGEPLPPSLADYFNPPLKPVVEAQSPIGVNGAAMRTSIMQKDDISADDVELEKDSTNSTMSDTPSDSSRPFKPTSPSTGQTLRALVKMSTNMFNTSPNRELDGENPNQSVLSDGRINWNASVFVLLSELLRSNGVDQSAELTRALNKRNLLLARLNLNNANTTSGADSSVSQSHMTDVPVDSWSQYKALVWVLRQIAQGLEVSLRSEVFIPTQANVHSEAYMSGRVRSPVTNDDAFRGGLASAFVLLEIAHTHYYQLPERNGRTFLTMGRASVTTLDMGKLSQTNSRPASPAPSEQGQGNRKKKYSMSLESEENIVVHPEGTSEAVPDGQAFSTRFPILLQNFWNKATTSEITETWCEIRRQLHESSSKLSTATSSFYNTVSLLHRAGIADSDGDSLTPHPPDLTRSLRIRTTSLTSSPDGRPLRTSHADSPNGAQKRLLSVRPPQARRTRASESRTPRQEILDSSDSNTVFEFPADPSALRSRTPEPYSSTRSPRLDDMDSANLTTNKSSQSRGYRYRRSHLLAPNNANPEDARRISPDRRHRRSLGDVQYMRWNELSNGDNNTNKPIENRIKVGRTFVFEDLTSGAQTRSRLWDNLQFWEDAFLDAVAQERDMLGMDFRPTELLARYNLASPLKRKHSELEEDRLLAGLMHNLIAFMDAQSNF</sequence>
<gene>
    <name evidence="3" type="ORF">ECPE_LOCUS3952</name>
</gene>
<feature type="domain" description="UDENN" evidence="2">
    <location>
        <begin position="1"/>
        <end position="139"/>
    </location>
</feature>
<dbReference type="EMBL" id="UZAN01040845">
    <property type="protein sequence ID" value="VDP71139.1"/>
    <property type="molecule type" value="Genomic_DNA"/>
</dbReference>
<dbReference type="GO" id="GO:0032483">
    <property type="term" value="P:regulation of Rab protein signal transduction"/>
    <property type="evidence" value="ECO:0007669"/>
    <property type="project" value="TreeGrafter"/>
</dbReference>